<feature type="active site" description="Nucleophile" evidence="7">
    <location>
        <position position="260"/>
    </location>
</feature>
<keyword evidence="5 7" id="KW-0949">S-adenosyl-L-methionine</keyword>
<dbReference type="PRINTS" id="PR02008">
    <property type="entry name" value="RCMTFAMILY"/>
</dbReference>
<dbReference type="FunCoup" id="S7XLI5">
    <property type="interactions" value="82"/>
</dbReference>
<evidence type="ECO:0000256" key="1">
    <source>
        <dbReference type="ARBA" id="ARBA00007494"/>
    </source>
</evidence>
<evidence type="ECO:0000256" key="3">
    <source>
        <dbReference type="ARBA" id="ARBA00022603"/>
    </source>
</evidence>
<feature type="binding site" evidence="7">
    <location>
        <position position="208"/>
    </location>
    <ligand>
        <name>S-adenosyl-L-methionine</name>
        <dbReference type="ChEBI" id="CHEBI:59789"/>
    </ligand>
</feature>
<dbReference type="InParanoid" id="S7XLI5"/>
<dbReference type="InterPro" id="IPR049560">
    <property type="entry name" value="MeTrfase_RsmB-F_NOP2_cat"/>
</dbReference>
<name>S7XLI5_SPRLO</name>
<keyword evidence="6 7" id="KW-0694">RNA-binding</keyword>
<feature type="transmembrane region" description="Helical" evidence="8">
    <location>
        <begin position="5"/>
        <end position="22"/>
    </location>
</feature>
<sequence>IFYLYFFICILFYIIFLIKIFFHRYMLESSYSNFFREKLSELFNKDELDAFLEESEKSRPLVIRCNSRLIKRKELSKLLIGRGMDVDGLEWNDSALIIYKSEVPVGATPEYLAGYYFIQGASSLLPVLSLDVKENLDILDMCASPGGKTTYIAELMNNTGTIYANEINKLRIPALANNIQRMGVTNCIVTQEDALKLEIKKVDRVLLDAPCSGTGTISKDKNVKNLQKIEFNRLVELQRKLILSGFDKLNRNGILVYSTCSVFVEENEWVVDYLLRTRKDAKIVDIPVNIGKDGITDYRGLHFHPSIKKCRRIYPHVHNMDGFFVAKIIKK</sequence>
<dbReference type="PANTHER" id="PTHR22807">
    <property type="entry name" value="NOP2 YEAST -RELATED NOL1/NOP2/FMU SUN DOMAIN-CONTAINING"/>
    <property type="match status" value="1"/>
</dbReference>
<dbReference type="InterPro" id="IPR001678">
    <property type="entry name" value="MeTrfase_RsmB-F_NOP2_dom"/>
</dbReference>
<dbReference type="NCBIfam" id="TIGR00446">
    <property type="entry name" value="nop2p"/>
    <property type="match status" value="1"/>
</dbReference>
<feature type="binding site" evidence="7">
    <location>
        <position position="166"/>
    </location>
    <ligand>
        <name>S-adenosyl-L-methionine</name>
        <dbReference type="ChEBI" id="CHEBI:59789"/>
    </ligand>
</feature>
<evidence type="ECO:0000256" key="4">
    <source>
        <dbReference type="ARBA" id="ARBA00022679"/>
    </source>
</evidence>
<dbReference type="Gene3D" id="3.30.70.1170">
    <property type="entry name" value="Sun protein, domain 3"/>
    <property type="match status" value="1"/>
</dbReference>
<reference evidence="11" key="1">
    <citation type="journal article" date="2013" name="PLoS Genet.">
        <title>The genome of Spraguea lophii and the basis of host-microsporidian interactions.</title>
        <authorList>
            <person name="Campbell S.E."/>
            <person name="Williams T.A."/>
            <person name="Yousuf A."/>
            <person name="Soanes D.M."/>
            <person name="Paszkiewicz K.H."/>
            <person name="Williams B.A.P."/>
        </authorList>
    </citation>
    <scope>NUCLEOTIDE SEQUENCE [LARGE SCALE GENOMIC DNA]</scope>
    <source>
        <strain evidence="11">42_110</strain>
    </source>
</reference>
<evidence type="ECO:0000256" key="8">
    <source>
        <dbReference type="SAM" id="Phobius"/>
    </source>
</evidence>
<dbReference type="PANTHER" id="PTHR22807:SF30">
    <property type="entry name" value="28S RRNA (CYTOSINE(4447)-C(5))-METHYLTRANSFERASE-RELATED"/>
    <property type="match status" value="1"/>
</dbReference>
<evidence type="ECO:0000313" key="11">
    <source>
        <dbReference type="Proteomes" id="UP000014978"/>
    </source>
</evidence>
<gene>
    <name evidence="10" type="ORF">SLOPH_2672</name>
</gene>
<comment type="caution">
    <text evidence="10">The sequence shown here is derived from an EMBL/GenBank/DDBJ whole genome shotgun (WGS) entry which is preliminary data.</text>
</comment>
<accession>S7XLI5</accession>
<dbReference type="InterPro" id="IPR031341">
    <property type="entry name" value="Methyltr_RsmF_N"/>
</dbReference>
<dbReference type="InterPro" id="IPR029063">
    <property type="entry name" value="SAM-dependent_MTases_sf"/>
</dbReference>
<dbReference type="GO" id="GO:0009383">
    <property type="term" value="F:rRNA (cytosine-C5-)-methyltransferase activity"/>
    <property type="evidence" value="ECO:0007669"/>
    <property type="project" value="TreeGrafter"/>
</dbReference>
<dbReference type="AlphaFoldDB" id="S7XLI5"/>
<dbReference type="GO" id="GO:0005730">
    <property type="term" value="C:nucleolus"/>
    <property type="evidence" value="ECO:0007669"/>
    <property type="project" value="TreeGrafter"/>
</dbReference>
<keyword evidence="8" id="KW-0812">Transmembrane</keyword>
<evidence type="ECO:0000256" key="2">
    <source>
        <dbReference type="ARBA" id="ARBA00022490"/>
    </source>
</evidence>
<dbReference type="OMA" id="EPEENEF"/>
<dbReference type="PROSITE" id="PS51686">
    <property type="entry name" value="SAM_MT_RSMB_NOP"/>
    <property type="match status" value="1"/>
</dbReference>
<dbReference type="GO" id="GO:0070475">
    <property type="term" value="P:rRNA base methylation"/>
    <property type="evidence" value="ECO:0007669"/>
    <property type="project" value="TreeGrafter"/>
</dbReference>
<dbReference type="EMBL" id="ATCN01000066">
    <property type="protein sequence ID" value="EPR79944.1"/>
    <property type="molecule type" value="Genomic_DNA"/>
</dbReference>
<comment type="similarity">
    <text evidence="1 7">Belongs to the class I-like SAM-binding methyltransferase superfamily. RsmB/NOP family.</text>
</comment>
<keyword evidence="3 7" id="KW-0489">Methyltransferase</keyword>
<keyword evidence="2" id="KW-0963">Cytoplasm</keyword>
<evidence type="ECO:0000256" key="7">
    <source>
        <dbReference type="PROSITE-ProRule" id="PRU01023"/>
    </source>
</evidence>
<evidence type="ECO:0000256" key="5">
    <source>
        <dbReference type="ARBA" id="ARBA00022691"/>
    </source>
</evidence>
<dbReference type="Pfam" id="PF01189">
    <property type="entry name" value="Methyltr_RsmB-F"/>
    <property type="match status" value="1"/>
</dbReference>
<feature type="non-terminal residue" evidence="10">
    <location>
        <position position="1"/>
    </location>
</feature>
<dbReference type="OrthoDB" id="427002at2759"/>
<feature type="domain" description="SAM-dependent MTase RsmB/NOP-type" evidence="9">
    <location>
        <begin position="51"/>
        <end position="331"/>
    </location>
</feature>
<dbReference type="PROSITE" id="PS01153">
    <property type="entry name" value="NOL1_NOP2_SUN"/>
    <property type="match status" value="1"/>
</dbReference>
<dbReference type="GO" id="GO:0003723">
    <property type="term" value="F:RNA binding"/>
    <property type="evidence" value="ECO:0007669"/>
    <property type="project" value="UniProtKB-UniRule"/>
</dbReference>
<keyword evidence="11" id="KW-1185">Reference proteome</keyword>
<evidence type="ECO:0000259" key="9">
    <source>
        <dbReference type="PROSITE" id="PS51686"/>
    </source>
</evidence>
<dbReference type="SUPFAM" id="SSF53335">
    <property type="entry name" value="S-adenosyl-L-methionine-dependent methyltransferases"/>
    <property type="match status" value="1"/>
</dbReference>
<dbReference type="Pfam" id="PF17125">
    <property type="entry name" value="Methyltr_RsmF_N"/>
    <property type="match status" value="1"/>
</dbReference>
<dbReference type="Gene3D" id="3.40.50.150">
    <property type="entry name" value="Vaccinia Virus protein VP39"/>
    <property type="match status" value="1"/>
</dbReference>
<comment type="caution">
    <text evidence="7">Lacks conserved residue(s) required for the propagation of feature annotation.</text>
</comment>
<dbReference type="InterPro" id="IPR023267">
    <property type="entry name" value="RCMT"/>
</dbReference>
<protein>
    <submittedName>
        <fullName evidence="10">Nop2 protein, NOL1/NOP2/sun family protein</fullName>
    </submittedName>
</protein>
<proteinExistence type="inferred from homology"/>
<keyword evidence="4 7" id="KW-0808">Transferase</keyword>
<dbReference type="InterPro" id="IPR011023">
    <property type="entry name" value="Nop2p"/>
</dbReference>
<keyword evidence="8" id="KW-0472">Membrane</keyword>
<evidence type="ECO:0000313" key="10">
    <source>
        <dbReference type="EMBL" id="EPR79944.1"/>
    </source>
</evidence>
<dbReference type="InterPro" id="IPR018314">
    <property type="entry name" value="RsmB/NOL1/NOP2-like_CS"/>
</dbReference>
<organism evidence="10 11">
    <name type="scientific">Spraguea lophii (strain 42_110)</name>
    <name type="common">Microsporidian parasite</name>
    <dbReference type="NCBI Taxonomy" id="1358809"/>
    <lineage>
        <taxon>Eukaryota</taxon>
        <taxon>Fungi</taxon>
        <taxon>Fungi incertae sedis</taxon>
        <taxon>Microsporidia</taxon>
        <taxon>Spragueidae</taxon>
        <taxon>Spraguea</taxon>
    </lineage>
</organism>
<dbReference type="HOGENOM" id="CLU_005316_7_0_1"/>
<dbReference type="Proteomes" id="UP000014978">
    <property type="component" value="Unassembled WGS sequence"/>
</dbReference>
<dbReference type="STRING" id="1358809.S7XLI5"/>
<dbReference type="VEuPathDB" id="MicrosporidiaDB:SLOPH_2672"/>
<evidence type="ECO:0000256" key="6">
    <source>
        <dbReference type="ARBA" id="ARBA00022884"/>
    </source>
</evidence>
<dbReference type="GO" id="GO:0000470">
    <property type="term" value="P:maturation of LSU-rRNA"/>
    <property type="evidence" value="ECO:0007669"/>
    <property type="project" value="TreeGrafter"/>
</dbReference>
<keyword evidence="8" id="KW-1133">Transmembrane helix</keyword>